<evidence type="ECO:0000313" key="6">
    <source>
        <dbReference type="Proteomes" id="UP000255169"/>
    </source>
</evidence>
<sequence>MRKIDISIIVPVFNGEAYLSTLLDSLSSQTGVSIEIIAVNDGSSDKSAQILANHALNDPRIQVIHQSNQGLSVARNTGIRYASGQWIAFADCDDWLAPEALKTWLTQATAQQLEMLIGNGYSFTTDPNPALSPPLLHKQTWGMILDGSSWIIHCVEQQEWPHYAWLQLIRREFIVTHQFAFIPQMLHEDILWTTYLALAAQRIGFCATPFYGYRTNPQSITQTPSPQTLQRRAESYLAILSALINTATTAPARLRRALLRHINQESGHLFGLLRKKITSPPVRTQLAKQFIALKLPRLIWLGAVTPREYWRAIRCILFFRLCVRQKHQ</sequence>
<gene>
    <name evidence="5" type="primary">kfoC</name>
    <name evidence="4" type="ORF">CSF007_1275</name>
    <name evidence="5" type="ORF">NCTC10476_01855</name>
</gene>
<dbReference type="EC" id="2.4.1.-" evidence="4"/>
<dbReference type="EMBL" id="UHJG01000001">
    <property type="protein sequence ID" value="SUQ00554.1"/>
    <property type="molecule type" value="Genomic_DNA"/>
</dbReference>
<name>A0A085U6X4_YERRU</name>
<dbReference type="InterPro" id="IPR001173">
    <property type="entry name" value="Glyco_trans_2-like"/>
</dbReference>
<organism evidence="4">
    <name type="scientific">Yersinia ruckeri</name>
    <dbReference type="NCBI Taxonomy" id="29486"/>
    <lineage>
        <taxon>Bacteria</taxon>
        <taxon>Pseudomonadati</taxon>
        <taxon>Pseudomonadota</taxon>
        <taxon>Gammaproteobacteria</taxon>
        <taxon>Enterobacterales</taxon>
        <taxon>Yersiniaceae</taxon>
        <taxon>Yersinia</taxon>
    </lineage>
</organism>
<evidence type="ECO:0000313" key="4">
    <source>
        <dbReference type="EMBL" id="CEK26049.1"/>
    </source>
</evidence>
<reference evidence="5 6" key="2">
    <citation type="submission" date="2018-06" db="EMBL/GenBank/DDBJ databases">
        <authorList>
            <consortium name="Pathogen Informatics"/>
            <person name="Doyle S."/>
        </authorList>
    </citation>
    <scope>NUCLEOTIDE SEQUENCE [LARGE SCALE GENOMIC DNA]</scope>
    <source>
        <strain evidence="5 6">NCTC10476</strain>
    </source>
</reference>
<dbReference type="Proteomes" id="UP000255169">
    <property type="component" value="Unassembled WGS sequence"/>
</dbReference>
<keyword evidence="1 4" id="KW-0328">Glycosyltransferase</keyword>
<keyword evidence="2 4" id="KW-0808">Transferase</keyword>
<accession>A0A085U6X4</accession>
<protein>
    <submittedName>
        <fullName evidence="4">Glycosyltransferase</fullName>
        <ecNumber evidence="4">2.4.1.-</ecNumber>
    </submittedName>
    <submittedName>
        <fullName evidence="5">Putative glycosyl transferase</fullName>
    </submittedName>
</protein>
<evidence type="ECO:0000259" key="3">
    <source>
        <dbReference type="Pfam" id="PF00535"/>
    </source>
</evidence>
<dbReference type="AlphaFoldDB" id="A0A085U6X4"/>
<dbReference type="KEGG" id="yrb:UGYR_11235"/>
<evidence type="ECO:0000256" key="1">
    <source>
        <dbReference type="ARBA" id="ARBA00022676"/>
    </source>
</evidence>
<dbReference type="SUPFAM" id="SSF53448">
    <property type="entry name" value="Nucleotide-diphospho-sugar transferases"/>
    <property type="match status" value="1"/>
</dbReference>
<dbReference type="OrthoDB" id="6813549at2"/>
<dbReference type="GO" id="GO:0016758">
    <property type="term" value="F:hexosyltransferase activity"/>
    <property type="evidence" value="ECO:0007669"/>
    <property type="project" value="UniProtKB-ARBA"/>
</dbReference>
<feature type="domain" description="Glycosyltransferase 2-like" evidence="3">
    <location>
        <begin position="7"/>
        <end position="129"/>
    </location>
</feature>
<dbReference type="EMBL" id="LN681231">
    <property type="protein sequence ID" value="CEK26049.1"/>
    <property type="molecule type" value="Genomic_DNA"/>
</dbReference>
<reference evidence="4" key="1">
    <citation type="journal article" date="2015" name="Genome Announc.">
        <title>Complete Genome Sequence of Yersinia ruckeri Strain CSF007-82, Etiologic Agent of Red Mouth Disease in Salmonid Fish.</title>
        <authorList>
            <person name="Nelson M.C."/>
            <person name="LaPatra S.E."/>
            <person name="Welch T.J."/>
            <person name="Graf J."/>
        </authorList>
    </citation>
    <scope>NUCLEOTIDE SEQUENCE</scope>
    <source>
        <strain evidence="4">CSF007-82</strain>
    </source>
</reference>
<dbReference type="Pfam" id="PF00535">
    <property type="entry name" value="Glycos_transf_2"/>
    <property type="match status" value="1"/>
</dbReference>
<dbReference type="PANTHER" id="PTHR22916:SF51">
    <property type="entry name" value="GLYCOSYLTRANSFERASE EPSH-RELATED"/>
    <property type="match status" value="1"/>
</dbReference>
<dbReference type="PANTHER" id="PTHR22916">
    <property type="entry name" value="GLYCOSYLTRANSFERASE"/>
    <property type="match status" value="1"/>
</dbReference>
<evidence type="ECO:0000256" key="2">
    <source>
        <dbReference type="ARBA" id="ARBA00022679"/>
    </source>
</evidence>
<dbReference type="InterPro" id="IPR029044">
    <property type="entry name" value="Nucleotide-diphossugar_trans"/>
</dbReference>
<dbReference type="CDD" id="cd00761">
    <property type="entry name" value="Glyco_tranf_GTA_type"/>
    <property type="match status" value="1"/>
</dbReference>
<dbReference type="eggNOG" id="COG0463">
    <property type="taxonomic scope" value="Bacteria"/>
</dbReference>
<dbReference type="STRING" id="29486.UGYR_11235"/>
<dbReference type="RefSeq" id="WP_004718546.1">
    <property type="nucleotide sequence ID" value="NZ_CABIHT010000031.1"/>
</dbReference>
<dbReference type="GeneID" id="66878030"/>
<evidence type="ECO:0000313" key="5">
    <source>
        <dbReference type="EMBL" id="SUQ00554.1"/>
    </source>
</evidence>
<proteinExistence type="predicted"/>
<dbReference type="Gene3D" id="3.90.550.10">
    <property type="entry name" value="Spore Coat Polysaccharide Biosynthesis Protein SpsA, Chain A"/>
    <property type="match status" value="1"/>
</dbReference>
<dbReference type="PATRIC" id="fig|29486.44.peg.1731"/>
<keyword evidence="6" id="KW-1185">Reference proteome</keyword>